<organism evidence="5 6">
    <name type="scientific">Mesorhizobium retamae</name>
    <dbReference type="NCBI Taxonomy" id="2912854"/>
    <lineage>
        <taxon>Bacteria</taxon>
        <taxon>Pseudomonadati</taxon>
        <taxon>Pseudomonadota</taxon>
        <taxon>Alphaproteobacteria</taxon>
        <taxon>Hyphomicrobiales</taxon>
        <taxon>Phyllobacteriaceae</taxon>
        <taxon>Mesorhizobium</taxon>
    </lineage>
</organism>
<evidence type="ECO:0000313" key="6">
    <source>
        <dbReference type="Proteomes" id="UP001201701"/>
    </source>
</evidence>
<dbReference type="SUPFAM" id="SSF54373">
    <property type="entry name" value="FAD-linked reductases, C-terminal domain"/>
    <property type="match status" value="1"/>
</dbReference>
<dbReference type="InterPro" id="IPR001613">
    <property type="entry name" value="Flavin_amine_oxidase"/>
</dbReference>
<dbReference type="PRINTS" id="PR00757">
    <property type="entry name" value="AMINEOXDASEF"/>
</dbReference>
<dbReference type="InterPro" id="IPR002937">
    <property type="entry name" value="Amino_oxidase"/>
</dbReference>
<dbReference type="InterPro" id="IPR036188">
    <property type="entry name" value="FAD/NAD-bd_sf"/>
</dbReference>
<dbReference type="EMBL" id="JAKREW010000003">
    <property type="protein sequence ID" value="MCG7504376.1"/>
    <property type="molecule type" value="Genomic_DNA"/>
</dbReference>
<dbReference type="PANTHER" id="PTHR43563:SF1">
    <property type="entry name" value="AMINE OXIDASE [FLAVIN-CONTAINING] B"/>
    <property type="match status" value="1"/>
</dbReference>
<proteinExistence type="inferred from homology"/>
<comment type="similarity">
    <text evidence="2">Belongs to the flavin monoamine oxidase family.</text>
</comment>
<evidence type="ECO:0000313" key="5">
    <source>
        <dbReference type="EMBL" id="MCG7504376.1"/>
    </source>
</evidence>
<name>A0ABS9QAD8_9HYPH</name>
<sequence length="430" mass="46786">MVHDVIVVGAGFAGLSAMLALRDDGLDVLVLEARERIGGRVEAQTNSLGERYDSGGQFLCEDMPEVMGLARRHARTLVSTPVDGAFTLQPPMPEKDGAALWAASAAIRDRMNAIDPNDPGIRCLSVADWLARQQDDTQAKSAFRSTIEGLWCQAIETMPVWHLIDNDRRITNEVPELQYFLGETMHALAEDLVAGFEGRIHLSTPALEIRHGADGVSVVTSQGLLQARHVIIAVPPVMANRIVFSPRLPPTLTHALGVWSSGAVIKMRLRYPRAFWRDQGRNGMVLWRDVHGLFACDTSRDDNHPALVVFAGGPLALRLRQSSEGRMRAEVIDRLAAALGTEARGPLDFAIRDWTDDPWSGGGYSDIVADFSAHDAEDVLRAGAPPVHFACSELSPSFPGYIEGAIISGRLTAEAVLEMFHQPVGLDPLA</sequence>
<evidence type="ECO:0000256" key="3">
    <source>
        <dbReference type="ARBA" id="ARBA00023002"/>
    </source>
</evidence>
<dbReference type="InterPro" id="IPR050703">
    <property type="entry name" value="Flavin_MAO"/>
</dbReference>
<evidence type="ECO:0000256" key="2">
    <source>
        <dbReference type="ARBA" id="ARBA00005995"/>
    </source>
</evidence>
<reference evidence="5 6" key="1">
    <citation type="submission" date="2022-02" db="EMBL/GenBank/DDBJ databases">
        <title>Draft genome sequence of Mezorhizobium retamae strain IRAMC:0171 isolated from Retama raetam nodules.</title>
        <authorList>
            <person name="Bengaied R."/>
            <person name="Sbissi I."/>
            <person name="Huber K."/>
            <person name="Ghodbane F."/>
            <person name="Nouioui I."/>
            <person name="Tarhouni M."/>
            <person name="Gtari M."/>
        </authorList>
    </citation>
    <scope>NUCLEOTIDE SEQUENCE [LARGE SCALE GENOMIC DNA]</scope>
    <source>
        <strain evidence="5 6">IRAMC:0171</strain>
    </source>
</reference>
<accession>A0ABS9QAD8</accession>
<dbReference type="Proteomes" id="UP001201701">
    <property type="component" value="Unassembled WGS sequence"/>
</dbReference>
<dbReference type="PANTHER" id="PTHR43563">
    <property type="entry name" value="AMINE OXIDASE"/>
    <property type="match status" value="1"/>
</dbReference>
<keyword evidence="3" id="KW-0560">Oxidoreductase</keyword>
<comment type="caution">
    <text evidence="5">The sequence shown here is derived from an EMBL/GenBank/DDBJ whole genome shotgun (WGS) entry which is preliminary data.</text>
</comment>
<gene>
    <name evidence="5" type="ORF">L4923_05010</name>
</gene>
<protein>
    <submittedName>
        <fullName evidence="5">FAD-dependent oxidoreductase</fullName>
    </submittedName>
</protein>
<feature type="domain" description="Amine oxidase" evidence="4">
    <location>
        <begin position="12"/>
        <end position="417"/>
    </location>
</feature>
<dbReference type="Pfam" id="PF01593">
    <property type="entry name" value="Amino_oxidase"/>
    <property type="match status" value="1"/>
</dbReference>
<evidence type="ECO:0000259" key="4">
    <source>
        <dbReference type="Pfam" id="PF01593"/>
    </source>
</evidence>
<dbReference type="SUPFAM" id="SSF51905">
    <property type="entry name" value="FAD/NAD(P)-binding domain"/>
    <property type="match status" value="1"/>
</dbReference>
<keyword evidence="6" id="KW-1185">Reference proteome</keyword>
<comment type="cofactor">
    <cofactor evidence="1">
        <name>FAD</name>
        <dbReference type="ChEBI" id="CHEBI:57692"/>
    </cofactor>
</comment>
<dbReference type="Gene3D" id="3.50.50.60">
    <property type="entry name" value="FAD/NAD(P)-binding domain"/>
    <property type="match status" value="1"/>
</dbReference>
<dbReference type="RefSeq" id="WP_239362532.1">
    <property type="nucleotide sequence ID" value="NZ_JAKREW010000003.1"/>
</dbReference>
<evidence type="ECO:0000256" key="1">
    <source>
        <dbReference type="ARBA" id="ARBA00001974"/>
    </source>
</evidence>